<dbReference type="InterPro" id="IPR001807">
    <property type="entry name" value="ClC"/>
</dbReference>
<keyword evidence="5 11" id="KW-1133">Transmembrane helix</keyword>
<evidence type="ECO:0000256" key="7">
    <source>
        <dbReference type="ARBA" id="ARBA00023122"/>
    </source>
</evidence>
<feature type="transmembrane region" description="Helical" evidence="11">
    <location>
        <begin position="103"/>
        <end position="124"/>
    </location>
</feature>
<keyword evidence="14" id="KW-1185">Reference proteome</keyword>
<organism evidence="13 14">
    <name type="scientific">Clavelina lepadiformis</name>
    <name type="common">Light-bulb sea squirt</name>
    <name type="synonym">Ascidia lepadiformis</name>
    <dbReference type="NCBI Taxonomy" id="159417"/>
    <lineage>
        <taxon>Eukaryota</taxon>
        <taxon>Metazoa</taxon>
        <taxon>Chordata</taxon>
        <taxon>Tunicata</taxon>
        <taxon>Ascidiacea</taxon>
        <taxon>Aplousobranchia</taxon>
        <taxon>Clavelinidae</taxon>
        <taxon>Clavelina</taxon>
    </lineage>
</organism>
<keyword evidence="2 11" id="KW-0813">Transport</keyword>
<sequence length="858" mass="96389">MVEQTGIAVPNSASNVILENGREKIFHYADYDVTDDTHLADGDDSGFFSVGREYESAYVNHKYNEKEREELLKYDSLDYLPPWSVAYKSWIRKQPKRLDWDRWIMMGLIGFSVGIVGFLLHQFIDLISDTKWSYSTKYLQQGLGVAWIFSLGYSLIFLIPATALVVWYRPSAGGSGIPELIGFLNGTIIRHIFNIRTMVVKFVSCVFSVGSGMPVGPEGPMIHLGGLIGAGLSQFKSDSLGINPNYFQRFRNSEDRRNFISAGAAAGVSSAFGAPVGGLLFSMEEVSSFWNMKLSWQTFFCCMISTFTTDLFNSAFKGFQYQGYFGLFRAETNIMFQVDSNLETNILTFIPTAVLGILGGVLGALFTFLNLKIARMRRKILSEIQSENIKKFLRMLEPCVILILTVTVSVLLPAAFGCTDYQCNGNSDVPLNDRKECLTVEQDAFRPPRTEDTVKRYTCPEGAVWNSGEYSVNNKSYNQAATLFFVTGEQAIKHLFSNGTHKEFDVTVLIVVLVFYYLLACWAAGTAISSGLVVPMLFIGGLYGRIIGQAMVDWFGVHVPIEEPYWAWIDPGAMALIGAASFFGGVSRLTMSLTVIMVEITNDISFLLPIMSAVMISKWVGDFITHPLYHSLLEFKCIPFLDSEPVVYSEGKKLLNLELFSAADVMTTPVEVVKPCENIGRVCDLLLRTTHGGFPVVKDTSSGKVMHGIITRLELCMLMQNQEIFQDSPEIAEDVFKKEEVSKLDYQTIHVDRLIKSKAVYSKIRKLREDQCMSSKYIDLNSYLNRSCVTLPHTFSLHRTYIIFRTLGLRHLPVVDEQNHVVGIITRKDLMGFRLEEKLHNKPISSNRHLNTPKETEA</sequence>
<dbReference type="Gene3D" id="1.10.3080.10">
    <property type="entry name" value="Clc chloride channel"/>
    <property type="match status" value="1"/>
</dbReference>
<reference evidence="13 14" key="1">
    <citation type="submission" date="2024-02" db="EMBL/GenBank/DDBJ databases">
        <authorList>
            <person name="Daric V."/>
            <person name="Darras S."/>
        </authorList>
    </citation>
    <scope>NUCLEOTIDE SEQUENCE [LARGE SCALE GENOMIC DNA]</scope>
</reference>
<feature type="transmembrane region" description="Helical" evidence="11">
    <location>
        <begin position="144"/>
        <end position="168"/>
    </location>
</feature>
<dbReference type="InterPro" id="IPR046342">
    <property type="entry name" value="CBS_dom_sf"/>
</dbReference>
<name>A0ABP0G9H2_CLALP</name>
<feature type="transmembrane region" description="Helical" evidence="11">
    <location>
        <begin position="346"/>
        <end position="371"/>
    </location>
</feature>
<evidence type="ECO:0000256" key="3">
    <source>
        <dbReference type="ARBA" id="ARBA00022692"/>
    </source>
</evidence>
<evidence type="ECO:0000313" key="13">
    <source>
        <dbReference type="EMBL" id="CAK8688448.1"/>
    </source>
</evidence>
<evidence type="ECO:0000256" key="1">
    <source>
        <dbReference type="ARBA" id="ARBA00004141"/>
    </source>
</evidence>
<feature type="transmembrane region" description="Helical" evidence="11">
    <location>
        <begin position="259"/>
        <end position="283"/>
    </location>
</feature>
<evidence type="ECO:0000256" key="6">
    <source>
        <dbReference type="ARBA" id="ARBA00023065"/>
    </source>
</evidence>
<feature type="domain" description="CBS" evidence="12">
    <location>
        <begin position="666"/>
        <end position="728"/>
    </location>
</feature>
<feature type="transmembrane region" description="Helical" evidence="11">
    <location>
        <begin position="506"/>
        <end position="525"/>
    </location>
</feature>
<evidence type="ECO:0000256" key="11">
    <source>
        <dbReference type="RuleBase" id="RU361221"/>
    </source>
</evidence>
<dbReference type="SMART" id="SM00116">
    <property type="entry name" value="CBS"/>
    <property type="match status" value="2"/>
</dbReference>
<dbReference type="InterPro" id="IPR051280">
    <property type="entry name" value="Cl-channel/antiporter"/>
</dbReference>
<evidence type="ECO:0000256" key="4">
    <source>
        <dbReference type="ARBA" id="ARBA00022737"/>
    </source>
</evidence>
<feature type="transmembrane region" description="Helical" evidence="11">
    <location>
        <begin position="572"/>
        <end position="591"/>
    </location>
</feature>
<keyword evidence="3 11" id="KW-0812">Transmembrane</keyword>
<keyword evidence="8 11" id="KW-0472">Membrane</keyword>
<dbReference type="PROSITE" id="PS51371">
    <property type="entry name" value="CBS"/>
    <property type="match status" value="2"/>
</dbReference>
<dbReference type="Pfam" id="PF00571">
    <property type="entry name" value="CBS"/>
    <property type="match status" value="2"/>
</dbReference>
<comment type="similarity">
    <text evidence="11">Belongs to the chloride channel (TC 2.A.49) family.</text>
</comment>
<dbReference type="PANTHER" id="PTHR11689:SF89">
    <property type="entry name" value="CHLORIDE CHANNEL PROTEIN"/>
    <property type="match status" value="1"/>
</dbReference>
<feature type="transmembrane region" description="Helical" evidence="11">
    <location>
        <begin position="532"/>
        <end position="552"/>
    </location>
</feature>
<proteinExistence type="inferred from homology"/>
<comment type="caution">
    <text evidence="13">The sequence shown here is derived from an EMBL/GenBank/DDBJ whole genome shotgun (WGS) entry which is preliminary data.</text>
</comment>
<keyword evidence="7 10" id="KW-0129">CBS domain</keyword>
<evidence type="ECO:0000256" key="10">
    <source>
        <dbReference type="PROSITE-ProRule" id="PRU00703"/>
    </source>
</evidence>
<keyword evidence="4" id="KW-0677">Repeat</keyword>
<feature type="transmembrane region" description="Helical" evidence="11">
    <location>
        <begin position="392"/>
        <end position="416"/>
    </location>
</feature>
<dbReference type="PRINTS" id="PR00762">
    <property type="entry name" value="CLCHANNEL"/>
</dbReference>
<keyword evidence="6 11" id="KW-0406">Ion transport</keyword>
<dbReference type="SUPFAM" id="SSF81340">
    <property type="entry name" value="Clc chloride channel"/>
    <property type="match status" value="1"/>
</dbReference>
<dbReference type="InterPro" id="IPR014743">
    <property type="entry name" value="Cl-channel_core"/>
</dbReference>
<dbReference type="Pfam" id="PF00654">
    <property type="entry name" value="Voltage_CLC"/>
    <property type="match status" value="1"/>
</dbReference>
<evidence type="ECO:0000256" key="5">
    <source>
        <dbReference type="ARBA" id="ARBA00022989"/>
    </source>
</evidence>
<dbReference type="CDD" id="cd04591">
    <property type="entry name" value="CBS_pair_voltage-gated_CLC_euk_bac"/>
    <property type="match status" value="1"/>
</dbReference>
<evidence type="ECO:0000256" key="9">
    <source>
        <dbReference type="ARBA" id="ARBA00023214"/>
    </source>
</evidence>
<evidence type="ECO:0000256" key="2">
    <source>
        <dbReference type="ARBA" id="ARBA00022448"/>
    </source>
</evidence>
<evidence type="ECO:0000259" key="12">
    <source>
        <dbReference type="PROSITE" id="PS51371"/>
    </source>
</evidence>
<comment type="caution">
    <text evidence="11">Lacks conserved residue(s) required for the propagation of feature annotation.</text>
</comment>
<feature type="transmembrane region" description="Helical" evidence="11">
    <location>
        <begin position="603"/>
        <end position="621"/>
    </location>
</feature>
<feature type="domain" description="CBS" evidence="12">
    <location>
        <begin position="784"/>
        <end position="844"/>
    </location>
</feature>
<accession>A0ABP0G9H2</accession>
<dbReference type="Proteomes" id="UP001642483">
    <property type="component" value="Unassembled WGS sequence"/>
</dbReference>
<evidence type="ECO:0000256" key="8">
    <source>
        <dbReference type="ARBA" id="ARBA00023136"/>
    </source>
</evidence>
<evidence type="ECO:0000313" key="14">
    <source>
        <dbReference type="Proteomes" id="UP001642483"/>
    </source>
</evidence>
<dbReference type="SUPFAM" id="SSF54631">
    <property type="entry name" value="CBS-domain pair"/>
    <property type="match status" value="1"/>
</dbReference>
<dbReference type="PANTHER" id="PTHR11689">
    <property type="entry name" value="CHLORIDE CHANNEL PROTEIN CLC FAMILY MEMBER"/>
    <property type="match status" value="1"/>
</dbReference>
<keyword evidence="9 11" id="KW-0868">Chloride</keyword>
<gene>
    <name evidence="13" type="ORF">CVLEPA_LOCUS20465</name>
</gene>
<protein>
    <recommendedName>
        <fullName evidence="11">Chloride channel protein</fullName>
    </recommendedName>
</protein>
<dbReference type="InterPro" id="IPR000644">
    <property type="entry name" value="CBS_dom"/>
</dbReference>
<dbReference type="Gene3D" id="3.10.580.10">
    <property type="entry name" value="CBS-domain"/>
    <property type="match status" value="2"/>
</dbReference>
<comment type="subcellular location">
    <subcellularLocation>
        <location evidence="1 11">Membrane</location>
        <topology evidence="1 11">Multi-pass membrane protein</topology>
    </subcellularLocation>
</comment>
<dbReference type="EMBL" id="CAWYQH010000108">
    <property type="protein sequence ID" value="CAK8688448.1"/>
    <property type="molecule type" value="Genomic_DNA"/>
</dbReference>